<keyword evidence="5" id="KW-0328">Glycosyltransferase</keyword>
<proteinExistence type="inferred from homology"/>
<dbReference type="InterPro" id="IPR001182">
    <property type="entry name" value="FtsW/RodA"/>
</dbReference>
<dbReference type="GO" id="GO:0005886">
    <property type="term" value="C:plasma membrane"/>
    <property type="evidence" value="ECO:0007669"/>
    <property type="project" value="UniProtKB-SubCell"/>
</dbReference>
<evidence type="ECO:0000256" key="5">
    <source>
        <dbReference type="ARBA" id="ARBA00022676"/>
    </source>
</evidence>
<feature type="transmembrane region" description="Helical" evidence="21">
    <location>
        <begin position="163"/>
        <end position="180"/>
    </location>
</feature>
<evidence type="ECO:0000256" key="12">
    <source>
        <dbReference type="ARBA" id="ARBA00023306"/>
    </source>
</evidence>
<evidence type="ECO:0000256" key="2">
    <source>
        <dbReference type="ARBA" id="ARBA00004752"/>
    </source>
</evidence>
<feature type="transmembrane region" description="Helical" evidence="21">
    <location>
        <begin position="334"/>
        <end position="359"/>
    </location>
</feature>
<keyword evidence="3" id="KW-1003">Cell membrane</keyword>
<evidence type="ECO:0000313" key="23">
    <source>
        <dbReference type="Proteomes" id="UP000231503"/>
    </source>
</evidence>
<protein>
    <recommendedName>
        <fullName evidence="17">Probable peptidoglycan glycosyltransferase FtsW</fullName>
        <ecNumber evidence="19">2.4.99.28</ecNumber>
    </recommendedName>
    <alternativeName>
        <fullName evidence="18">Cell division protein FtsW</fullName>
    </alternativeName>
    <alternativeName>
        <fullName evidence="15">Cell wall polymerase</fullName>
    </alternativeName>
    <alternativeName>
        <fullName evidence="14">Peptidoglycan polymerase</fullName>
    </alternativeName>
</protein>
<evidence type="ECO:0000256" key="14">
    <source>
        <dbReference type="ARBA" id="ARBA00032370"/>
    </source>
</evidence>
<keyword evidence="10 21" id="KW-1133">Transmembrane helix</keyword>
<keyword evidence="11 21" id="KW-0472">Membrane</keyword>
<organism evidence="22 23">
    <name type="scientific">Candidatus Niyogibacteria bacterium CG10_big_fil_rev_8_21_14_0_10_46_36</name>
    <dbReference type="NCBI Taxonomy" id="1974726"/>
    <lineage>
        <taxon>Bacteria</taxon>
        <taxon>Candidatus Niyogiibacteriota</taxon>
    </lineage>
</organism>
<feature type="transmembrane region" description="Helical" evidence="21">
    <location>
        <begin position="305"/>
        <end position="328"/>
    </location>
</feature>
<feature type="transmembrane region" description="Helical" evidence="21">
    <location>
        <begin position="12"/>
        <end position="33"/>
    </location>
</feature>
<evidence type="ECO:0000256" key="4">
    <source>
        <dbReference type="ARBA" id="ARBA00022618"/>
    </source>
</evidence>
<dbReference type="InterPro" id="IPR013437">
    <property type="entry name" value="FtsW"/>
</dbReference>
<keyword evidence="13" id="KW-0961">Cell wall biogenesis/degradation</keyword>
<evidence type="ECO:0000256" key="6">
    <source>
        <dbReference type="ARBA" id="ARBA00022679"/>
    </source>
</evidence>
<feature type="transmembrane region" description="Helical" evidence="21">
    <location>
        <begin position="138"/>
        <end position="157"/>
    </location>
</feature>
<evidence type="ECO:0000256" key="11">
    <source>
        <dbReference type="ARBA" id="ARBA00023136"/>
    </source>
</evidence>
<sequence length="365" mass="39211">MKTYSWDKPLFFISLALLVIGVFVFASAAIGLIGGNAESPISLFFRQILLGVGAGSILFLVSLFIPFTFWQKTSAVFLALAFVLLALVFVPGIGIIAGGAARWIDVGPISLQPAEPFKFAFMMYLAAWLTSHKKDIPTFRSGLIPFLIMAGIVSVFFVLQPDVGTLFVILGAATLLFFVGGGRLKHIALMGGLGALLLAALVAAEPYRLERIQVFLNPQEDLDDSGYQLHQALIAMGSGDIFGRGFGQSVQKFHYLPEPVGDAVFAVVGEEFGFIGSVSLIVLFLLFLWRSVYILARVPDQFARLFGAGIVIMIVFQSFINIAAIIGIVPMTGIPLVFISQGGSSLAITLAGIGILLHISKYARA</sequence>
<feature type="transmembrane region" description="Helical" evidence="21">
    <location>
        <begin position="187"/>
        <end position="204"/>
    </location>
</feature>
<dbReference type="Proteomes" id="UP000231503">
    <property type="component" value="Unassembled WGS sequence"/>
</dbReference>
<evidence type="ECO:0000256" key="7">
    <source>
        <dbReference type="ARBA" id="ARBA00022692"/>
    </source>
</evidence>
<evidence type="ECO:0000256" key="18">
    <source>
        <dbReference type="ARBA" id="ARBA00041418"/>
    </source>
</evidence>
<evidence type="ECO:0000256" key="10">
    <source>
        <dbReference type="ARBA" id="ARBA00022989"/>
    </source>
</evidence>
<evidence type="ECO:0000256" key="16">
    <source>
        <dbReference type="ARBA" id="ARBA00038053"/>
    </source>
</evidence>
<keyword evidence="6" id="KW-0808">Transferase</keyword>
<dbReference type="PROSITE" id="PS00428">
    <property type="entry name" value="FTSW_RODA_SPOVE"/>
    <property type="match status" value="1"/>
</dbReference>
<dbReference type="Pfam" id="PF01098">
    <property type="entry name" value="FTSW_RODA_SPOVE"/>
    <property type="match status" value="1"/>
</dbReference>
<dbReference type="InterPro" id="IPR018365">
    <property type="entry name" value="Cell_cycle_FtsW-rel_CS"/>
</dbReference>
<evidence type="ECO:0000256" key="17">
    <source>
        <dbReference type="ARBA" id="ARBA00041185"/>
    </source>
</evidence>
<dbReference type="NCBIfam" id="TIGR02614">
    <property type="entry name" value="ftsW"/>
    <property type="match status" value="1"/>
</dbReference>
<dbReference type="GO" id="GO:0008955">
    <property type="term" value="F:peptidoglycan glycosyltransferase activity"/>
    <property type="evidence" value="ECO:0007669"/>
    <property type="project" value="UniProtKB-EC"/>
</dbReference>
<dbReference type="GO" id="GO:0015648">
    <property type="term" value="F:lipid-linked peptidoglycan transporter activity"/>
    <property type="evidence" value="ECO:0007669"/>
    <property type="project" value="TreeGrafter"/>
</dbReference>
<evidence type="ECO:0000256" key="20">
    <source>
        <dbReference type="ARBA" id="ARBA00049902"/>
    </source>
</evidence>
<dbReference type="PANTHER" id="PTHR30474">
    <property type="entry name" value="CELL CYCLE PROTEIN"/>
    <property type="match status" value="1"/>
</dbReference>
<feature type="transmembrane region" description="Helical" evidence="21">
    <location>
        <begin position="77"/>
        <end position="104"/>
    </location>
</feature>
<feature type="transmembrane region" description="Helical" evidence="21">
    <location>
        <begin position="45"/>
        <end position="65"/>
    </location>
</feature>
<evidence type="ECO:0000256" key="21">
    <source>
        <dbReference type="SAM" id="Phobius"/>
    </source>
</evidence>
<dbReference type="GO" id="GO:0009252">
    <property type="term" value="P:peptidoglycan biosynthetic process"/>
    <property type="evidence" value="ECO:0007669"/>
    <property type="project" value="UniProtKB-KW"/>
</dbReference>
<evidence type="ECO:0000256" key="8">
    <source>
        <dbReference type="ARBA" id="ARBA00022960"/>
    </source>
</evidence>
<dbReference type="PANTHER" id="PTHR30474:SF2">
    <property type="entry name" value="PEPTIDOGLYCAN GLYCOSYLTRANSFERASE FTSW-RELATED"/>
    <property type="match status" value="1"/>
</dbReference>
<dbReference type="EMBL" id="PFCO01000001">
    <property type="protein sequence ID" value="PIR69829.1"/>
    <property type="molecule type" value="Genomic_DNA"/>
</dbReference>
<gene>
    <name evidence="22" type="primary">ftsW</name>
    <name evidence="22" type="ORF">COU47_00105</name>
</gene>
<feature type="transmembrane region" description="Helical" evidence="21">
    <location>
        <begin position="116"/>
        <end position="131"/>
    </location>
</feature>
<evidence type="ECO:0000313" key="22">
    <source>
        <dbReference type="EMBL" id="PIR69829.1"/>
    </source>
</evidence>
<evidence type="ECO:0000256" key="1">
    <source>
        <dbReference type="ARBA" id="ARBA00004651"/>
    </source>
</evidence>
<name>A0A2H0TE53_9BACT</name>
<evidence type="ECO:0000256" key="9">
    <source>
        <dbReference type="ARBA" id="ARBA00022984"/>
    </source>
</evidence>
<evidence type="ECO:0000256" key="15">
    <source>
        <dbReference type="ARBA" id="ARBA00033270"/>
    </source>
</evidence>
<reference evidence="23" key="1">
    <citation type="submission" date="2017-09" db="EMBL/GenBank/DDBJ databases">
        <title>Depth-based differentiation of microbial function through sediment-hosted aquifers and enrichment of novel symbionts in the deep terrestrial subsurface.</title>
        <authorList>
            <person name="Probst A.J."/>
            <person name="Ladd B."/>
            <person name="Jarett J.K."/>
            <person name="Geller-Mcgrath D.E."/>
            <person name="Sieber C.M.K."/>
            <person name="Emerson J.B."/>
            <person name="Anantharaman K."/>
            <person name="Thomas B.C."/>
            <person name="Malmstrom R."/>
            <person name="Stieglmeier M."/>
            <person name="Klingl A."/>
            <person name="Woyke T."/>
            <person name="Ryan C.M."/>
            <person name="Banfield J.F."/>
        </authorList>
    </citation>
    <scope>NUCLEOTIDE SEQUENCE [LARGE SCALE GENOMIC DNA]</scope>
</reference>
<comment type="caution">
    <text evidence="22">The sequence shown here is derived from an EMBL/GenBank/DDBJ whole genome shotgun (WGS) entry which is preliminary data.</text>
</comment>
<keyword evidence="12" id="KW-0131">Cell cycle</keyword>
<dbReference type="GO" id="GO:0071555">
    <property type="term" value="P:cell wall organization"/>
    <property type="evidence" value="ECO:0007669"/>
    <property type="project" value="UniProtKB-KW"/>
</dbReference>
<dbReference type="GO" id="GO:0032153">
    <property type="term" value="C:cell division site"/>
    <property type="evidence" value="ECO:0007669"/>
    <property type="project" value="TreeGrafter"/>
</dbReference>
<comment type="similarity">
    <text evidence="16">Belongs to the SEDS family. FtsW subfamily.</text>
</comment>
<evidence type="ECO:0000256" key="19">
    <source>
        <dbReference type="ARBA" id="ARBA00044770"/>
    </source>
</evidence>
<evidence type="ECO:0000256" key="13">
    <source>
        <dbReference type="ARBA" id="ARBA00023316"/>
    </source>
</evidence>
<keyword evidence="7 21" id="KW-0812">Transmembrane</keyword>
<dbReference type="GO" id="GO:0051301">
    <property type="term" value="P:cell division"/>
    <property type="evidence" value="ECO:0007669"/>
    <property type="project" value="UniProtKB-KW"/>
</dbReference>
<comment type="pathway">
    <text evidence="2">Cell wall biogenesis; peptidoglycan biosynthesis.</text>
</comment>
<accession>A0A2H0TE53</accession>
<keyword evidence="4" id="KW-0132">Cell division</keyword>
<keyword evidence="8" id="KW-0133">Cell shape</keyword>
<dbReference type="EC" id="2.4.99.28" evidence="19"/>
<comment type="subcellular location">
    <subcellularLocation>
        <location evidence="1">Cell membrane</location>
        <topology evidence="1">Multi-pass membrane protein</topology>
    </subcellularLocation>
</comment>
<keyword evidence="9" id="KW-0573">Peptidoglycan synthesis</keyword>
<evidence type="ECO:0000256" key="3">
    <source>
        <dbReference type="ARBA" id="ARBA00022475"/>
    </source>
</evidence>
<feature type="transmembrane region" description="Helical" evidence="21">
    <location>
        <begin position="272"/>
        <end position="293"/>
    </location>
</feature>
<comment type="catalytic activity">
    <reaction evidence="20">
        <text>[GlcNAc-(1-&gt;4)-Mur2Ac(oyl-L-Ala-gamma-D-Glu-L-Lys-D-Ala-D-Ala)](n)-di-trans,octa-cis-undecaprenyl diphosphate + beta-D-GlcNAc-(1-&gt;4)-Mur2Ac(oyl-L-Ala-gamma-D-Glu-L-Lys-D-Ala-D-Ala)-di-trans,octa-cis-undecaprenyl diphosphate = [GlcNAc-(1-&gt;4)-Mur2Ac(oyl-L-Ala-gamma-D-Glu-L-Lys-D-Ala-D-Ala)](n+1)-di-trans,octa-cis-undecaprenyl diphosphate + di-trans,octa-cis-undecaprenyl diphosphate + H(+)</text>
        <dbReference type="Rhea" id="RHEA:23708"/>
        <dbReference type="Rhea" id="RHEA-COMP:9602"/>
        <dbReference type="Rhea" id="RHEA-COMP:9603"/>
        <dbReference type="ChEBI" id="CHEBI:15378"/>
        <dbReference type="ChEBI" id="CHEBI:58405"/>
        <dbReference type="ChEBI" id="CHEBI:60033"/>
        <dbReference type="ChEBI" id="CHEBI:78435"/>
        <dbReference type="EC" id="2.4.99.28"/>
    </reaction>
</comment>
<dbReference type="GO" id="GO:0008360">
    <property type="term" value="P:regulation of cell shape"/>
    <property type="evidence" value="ECO:0007669"/>
    <property type="project" value="UniProtKB-KW"/>
</dbReference>
<dbReference type="AlphaFoldDB" id="A0A2H0TE53"/>